<reference evidence="2" key="2">
    <citation type="journal article" date="2022" name="Hortic Res">
        <title>The genome of Dioscorea zingiberensis sheds light on the biosynthesis, origin and evolution of the medicinally important diosgenin saponins.</title>
        <authorList>
            <person name="Li Y."/>
            <person name="Tan C."/>
            <person name="Li Z."/>
            <person name="Guo J."/>
            <person name="Li S."/>
            <person name="Chen X."/>
            <person name="Wang C."/>
            <person name="Dai X."/>
            <person name="Yang H."/>
            <person name="Song W."/>
            <person name="Hou L."/>
            <person name="Xu J."/>
            <person name="Tong Z."/>
            <person name="Xu A."/>
            <person name="Yuan X."/>
            <person name="Wang W."/>
            <person name="Yang Q."/>
            <person name="Chen L."/>
            <person name="Sun Z."/>
            <person name="Wang K."/>
            <person name="Pan B."/>
            <person name="Chen J."/>
            <person name="Bao Y."/>
            <person name="Liu F."/>
            <person name="Qi X."/>
            <person name="Gang D.R."/>
            <person name="Wen J."/>
            <person name="Li J."/>
        </authorList>
    </citation>
    <scope>NUCLEOTIDE SEQUENCE</scope>
    <source>
        <strain evidence="2">Dzin_1.0</strain>
    </source>
</reference>
<evidence type="ECO:0000256" key="1">
    <source>
        <dbReference type="SAM" id="MobiDB-lite"/>
    </source>
</evidence>
<dbReference type="AlphaFoldDB" id="A0A9D5BX61"/>
<dbReference type="PANTHER" id="PTHR34684">
    <property type="entry name" value="OS08G0192200 PROTEIN"/>
    <property type="match status" value="1"/>
</dbReference>
<evidence type="ECO:0000313" key="3">
    <source>
        <dbReference type="Proteomes" id="UP001085076"/>
    </source>
</evidence>
<feature type="compositionally biased region" description="Basic residues" evidence="1">
    <location>
        <begin position="85"/>
        <end position="94"/>
    </location>
</feature>
<organism evidence="2 3">
    <name type="scientific">Dioscorea zingiberensis</name>
    <dbReference type="NCBI Taxonomy" id="325984"/>
    <lineage>
        <taxon>Eukaryota</taxon>
        <taxon>Viridiplantae</taxon>
        <taxon>Streptophyta</taxon>
        <taxon>Embryophyta</taxon>
        <taxon>Tracheophyta</taxon>
        <taxon>Spermatophyta</taxon>
        <taxon>Magnoliopsida</taxon>
        <taxon>Liliopsida</taxon>
        <taxon>Dioscoreales</taxon>
        <taxon>Dioscoreaceae</taxon>
        <taxon>Dioscorea</taxon>
    </lineage>
</organism>
<dbReference type="EMBL" id="JAGGNH010000010">
    <property type="protein sequence ID" value="KAJ0962322.1"/>
    <property type="molecule type" value="Genomic_DNA"/>
</dbReference>
<protein>
    <submittedName>
        <fullName evidence="2">Uncharacterized protein</fullName>
    </submittedName>
</protein>
<evidence type="ECO:0000313" key="2">
    <source>
        <dbReference type="EMBL" id="KAJ0962322.1"/>
    </source>
</evidence>
<comment type="caution">
    <text evidence="2">The sequence shown here is derived from an EMBL/GenBank/DDBJ whole genome shotgun (WGS) entry which is preliminary data.</text>
</comment>
<feature type="region of interest" description="Disordered" evidence="1">
    <location>
        <begin position="70"/>
        <end position="94"/>
    </location>
</feature>
<sequence>MLMEEARRLGVQADEEGVHVYLQQPNVRIRPNSRFLTPTVLGVQQANKAVEGSEMWRACDRELEMDSMLRDKSIDSSGSRSEKCHSRHRKKTEI</sequence>
<keyword evidence="3" id="KW-1185">Reference proteome</keyword>
<accession>A0A9D5BX61</accession>
<feature type="compositionally biased region" description="Basic and acidic residues" evidence="1">
    <location>
        <begin position="70"/>
        <end position="84"/>
    </location>
</feature>
<dbReference type="Proteomes" id="UP001085076">
    <property type="component" value="Miscellaneous, Linkage group lg10"/>
</dbReference>
<gene>
    <name evidence="2" type="ORF">J5N97_030150</name>
</gene>
<proteinExistence type="predicted"/>
<dbReference type="PANTHER" id="PTHR34684:SF1">
    <property type="entry name" value="OS08G0192200 PROTEIN"/>
    <property type="match status" value="1"/>
</dbReference>
<dbReference type="OrthoDB" id="552995at2759"/>
<reference evidence="2" key="1">
    <citation type="submission" date="2021-03" db="EMBL/GenBank/DDBJ databases">
        <authorList>
            <person name="Li Z."/>
            <person name="Yang C."/>
        </authorList>
    </citation>
    <scope>NUCLEOTIDE SEQUENCE</scope>
    <source>
        <strain evidence="2">Dzin_1.0</strain>
        <tissue evidence="2">Leaf</tissue>
    </source>
</reference>
<name>A0A9D5BX61_9LILI</name>